<dbReference type="Pfam" id="PF09011">
    <property type="entry name" value="HMG_box_2"/>
    <property type="match status" value="1"/>
</dbReference>
<dbReference type="PROSITE" id="PS50118">
    <property type="entry name" value="HMG_BOX_2"/>
    <property type="match status" value="1"/>
</dbReference>
<dbReference type="Proteomes" id="UP000835052">
    <property type="component" value="Unassembled WGS sequence"/>
</dbReference>
<dbReference type="GO" id="GO:0005634">
    <property type="term" value="C:nucleus"/>
    <property type="evidence" value="ECO:0007669"/>
    <property type="project" value="UniProtKB-UniRule"/>
</dbReference>
<feature type="domain" description="HMG box" evidence="3">
    <location>
        <begin position="139"/>
        <end position="208"/>
    </location>
</feature>
<dbReference type="CDD" id="cd00084">
    <property type="entry name" value="HMG-box_SF"/>
    <property type="match status" value="2"/>
</dbReference>
<dbReference type="AlphaFoldDB" id="A0A8S1HV21"/>
<dbReference type="EMBL" id="CAJGYM010000081">
    <property type="protein sequence ID" value="CAD6196868.1"/>
    <property type="molecule type" value="Genomic_DNA"/>
</dbReference>
<keyword evidence="1" id="KW-0539">Nucleus</keyword>
<dbReference type="OrthoDB" id="1919336at2759"/>
<feature type="compositionally biased region" description="Basic and acidic residues" evidence="2">
    <location>
        <begin position="105"/>
        <end position="119"/>
    </location>
</feature>
<organism evidence="4 5">
    <name type="scientific">Caenorhabditis auriculariae</name>
    <dbReference type="NCBI Taxonomy" id="2777116"/>
    <lineage>
        <taxon>Eukaryota</taxon>
        <taxon>Metazoa</taxon>
        <taxon>Ecdysozoa</taxon>
        <taxon>Nematoda</taxon>
        <taxon>Chromadorea</taxon>
        <taxon>Rhabditida</taxon>
        <taxon>Rhabditina</taxon>
        <taxon>Rhabditomorpha</taxon>
        <taxon>Rhabditoidea</taxon>
        <taxon>Rhabditidae</taxon>
        <taxon>Peloderinae</taxon>
        <taxon>Caenorhabditis</taxon>
    </lineage>
</organism>
<protein>
    <recommendedName>
        <fullName evidence="3">HMG box domain-containing protein</fullName>
    </recommendedName>
</protein>
<dbReference type="GO" id="GO:0003677">
    <property type="term" value="F:DNA binding"/>
    <property type="evidence" value="ECO:0007669"/>
    <property type="project" value="UniProtKB-UniRule"/>
</dbReference>
<gene>
    <name evidence="4" type="ORF">CAUJ_LOCUS12779</name>
</gene>
<keyword evidence="5" id="KW-1185">Reference proteome</keyword>
<dbReference type="SUPFAM" id="SSF47095">
    <property type="entry name" value="HMG-box"/>
    <property type="match status" value="2"/>
</dbReference>
<evidence type="ECO:0000313" key="4">
    <source>
        <dbReference type="EMBL" id="CAD6196868.1"/>
    </source>
</evidence>
<accession>A0A8S1HV21</accession>
<dbReference type="InterPro" id="IPR009071">
    <property type="entry name" value="HMG_box_dom"/>
</dbReference>
<feature type="compositionally biased region" description="Basic and acidic residues" evidence="2">
    <location>
        <begin position="129"/>
        <end position="138"/>
    </location>
</feature>
<name>A0A8S1HV21_9PELO</name>
<comment type="caution">
    <text evidence="4">The sequence shown here is derived from an EMBL/GenBank/DDBJ whole genome shotgun (WGS) entry which is preliminary data.</text>
</comment>
<feature type="region of interest" description="Disordered" evidence="2">
    <location>
        <begin position="105"/>
        <end position="144"/>
    </location>
</feature>
<feature type="DNA-binding region" description="HMG box" evidence="1">
    <location>
        <begin position="139"/>
        <end position="208"/>
    </location>
</feature>
<keyword evidence="1" id="KW-0238">DNA-binding</keyword>
<evidence type="ECO:0000259" key="3">
    <source>
        <dbReference type="PROSITE" id="PS50118"/>
    </source>
</evidence>
<dbReference type="SMART" id="SM00398">
    <property type="entry name" value="HMG"/>
    <property type="match status" value="2"/>
</dbReference>
<sequence length="221" mass="25239">MLRNALFRTNNVINSTIAAASSTYSGSSAKEPRKIPATGMTINPFALFIKENASEKKTSAPTVFFKNLTQQWKSLDEKQKNAYSVKSKQYREEKIKEFLNLSDEEQKKRVQEAADEKAERAKRKVRKARREEHEKTNRPEMPPNSYALFIKHEMQKLKDSGEAVAPVSKNVAKFASQWKEMSPGQKTEFVEKASALRSDYYAKLAEWNKNNGKEAQKPASK</sequence>
<dbReference type="Gene3D" id="1.10.30.10">
    <property type="entry name" value="High mobility group box domain"/>
    <property type="match status" value="2"/>
</dbReference>
<dbReference type="InterPro" id="IPR036910">
    <property type="entry name" value="HMG_box_dom_sf"/>
</dbReference>
<evidence type="ECO:0000313" key="5">
    <source>
        <dbReference type="Proteomes" id="UP000835052"/>
    </source>
</evidence>
<reference evidence="4" key="1">
    <citation type="submission" date="2020-10" db="EMBL/GenBank/DDBJ databases">
        <authorList>
            <person name="Kikuchi T."/>
        </authorList>
    </citation>
    <scope>NUCLEOTIDE SEQUENCE</scope>
    <source>
        <strain evidence="4">NKZ352</strain>
    </source>
</reference>
<proteinExistence type="predicted"/>
<evidence type="ECO:0000256" key="2">
    <source>
        <dbReference type="SAM" id="MobiDB-lite"/>
    </source>
</evidence>
<evidence type="ECO:0000256" key="1">
    <source>
        <dbReference type="PROSITE-ProRule" id="PRU00267"/>
    </source>
</evidence>